<dbReference type="SUPFAM" id="SSF56601">
    <property type="entry name" value="beta-lactamase/transpeptidase-like"/>
    <property type="match status" value="1"/>
</dbReference>
<dbReference type="PANTHER" id="PTHR46825">
    <property type="entry name" value="D-ALANYL-D-ALANINE-CARBOXYPEPTIDASE/ENDOPEPTIDASE AMPH"/>
    <property type="match status" value="1"/>
</dbReference>
<feature type="domain" description="Peptidase S12 Pab87-related C-terminal" evidence="2">
    <location>
        <begin position="361"/>
        <end position="413"/>
    </location>
</feature>
<dbReference type="Gene3D" id="3.40.710.10">
    <property type="entry name" value="DD-peptidase/beta-lactamase superfamily"/>
    <property type="match status" value="1"/>
</dbReference>
<accession>A0A2S7WTZ9</accession>
<dbReference type="Pfam" id="PF11954">
    <property type="entry name" value="DUF3471"/>
    <property type="match status" value="1"/>
</dbReference>
<dbReference type="InterPro" id="IPR001466">
    <property type="entry name" value="Beta-lactam-related"/>
</dbReference>
<gene>
    <name evidence="3" type="ORF">BTO18_07890</name>
</gene>
<protein>
    <submittedName>
        <fullName evidence="3">Peptidase</fullName>
    </submittedName>
</protein>
<dbReference type="InterPro" id="IPR012338">
    <property type="entry name" value="Beta-lactam/transpept-like"/>
</dbReference>
<sequence length="441" mass="49669">MTKSIFIIYILLKSVVLQSQTATSNTSFNKQKLDKYFSVLEANNKFMGGVALYKKGKIIYSNQVGFLDVETKKEPNKNTKYRIGSISKMFTAAIIFKAIEQNKISLGSKLSKFFPSIENANLITIEMLLNHRSGIHNFTNNLDYLSYNTKPKSQKEMLSIIASKKNDFSPNSKASYSNSNYVLLSYILERLYKKSYKNILQEQIINPLSLENTYFGSIININNNESNSYRFLGEWQKQTETDTSIPMGAGGIVSTPKDLITFSNALFNNKIVAKESLKQMMTLKDRYGMGLFKIPFDNKFSYGHTGGIDGFSSVLGYFVDESSAFSIISNGNNYNNNKIAITLLSALFNKPYKIPDFKTFTPQSLDSYIGTYKNNQLSLTLNISQKNNSLIAQIKGQPKFSLEAVSKDTFEFKTAGVVLVFNTKNKTVSLQQNGGSYLFKK</sequence>
<organism evidence="3 4">
    <name type="scientific">Polaribacter porphyrae</name>
    <dbReference type="NCBI Taxonomy" id="1137780"/>
    <lineage>
        <taxon>Bacteria</taxon>
        <taxon>Pseudomonadati</taxon>
        <taxon>Bacteroidota</taxon>
        <taxon>Flavobacteriia</taxon>
        <taxon>Flavobacteriales</taxon>
        <taxon>Flavobacteriaceae</taxon>
    </lineage>
</organism>
<evidence type="ECO:0000259" key="1">
    <source>
        <dbReference type="Pfam" id="PF00144"/>
    </source>
</evidence>
<proteinExistence type="predicted"/>
<evidence type="ECO:0000313" key="4">
    <source>
        <dbReference type="Proteomes" id="UP000238882"/>
    </source>
</evidence>
<evidence type="ECO:0000259" key="2">
    <source>
        <dbReference type="Pfam" id="PF11954"/>
    </source>
</evidence>
<dbReference type="AlphaFoldDB" id="A0A2S7WTZ9"/>
<keyword evidence="4" id="KW-1185">Reference proteome</keyword>
<name>A0A2S7WTZ9_9FLAO</name>
<dbReference type="PANTHER" id="PTHR46825:SF9">
    <property type="entry name" value="BETA-LACTAMASE-RELATED DOMAIN-CONTAINING PROTEIN"/>
    <property type="match status" value="1"/>
</dbReference>
<evidence type="ECO:0000313" key="3">
    <source>
        <dbReference type="EMBL" id="PQJ80956.1"/>
    </source>
</evidence>
<dbReference type="EMBL" id="MSCN01000001">
    <property type="protein sequence ID" value="PQJ80956.1"/>
    <property type="molecule type" value="Genomic_DNA"/>
</dbReference>
<dbReference type="InterPro" id="IPR050491">
    <property type="entry name" value="AmpC-like"/>
</dbReference>
<dbReference type="Gene3D" id="2.40.128.600">
    <property type="match status" value="1"/>
</dbReference>
<feature type="domain" description="Beta-lactamase-related" evidence="1">
    <location>
        <begin position="48"/>
        <end position="336"/>
    </location>
</feature>
<dbReference type="Proteomes" id="UP000238882">
    <property type="component" value="Unassembled WGS sequence"/>
</dbReference>
<reference evidence="3 4" key="1">
    <citation type="submission" date="2016-12" db="EMBL/GenBank/DDBJ databases">
        <title>Trade-off between light-utilization and light-protection in marine flavobacteria.</title>
        <authorList>
            <person name="Kumagai Y."/>
            <person name="Yoshizawa S."/>
            <person name="Kogure K."/>
            <person name="Iwasaki W."/>
        </authorList>
    </citation>
    <scope>NUCLEOTIDE SEQUENCE [LARGE SCALE GENOMIC DNA]</scope>
    <source>
        <strain evidence="3 4">NBRC 108759</strain>
    </source>
</reference>
<comment type="caution">
    <text evidence="3">The sequence shown here is derived from an EMBL/GenBank/DDBJ whole genome shotgun (WGS) entry which is preliminary data.</text>
</comment>
<dbReference type="Pfam" id="PF00144">
    <property type="entry name" value="Beta-lactamase"/>
    <property type="match status" value="1"/>
</dbReference>
<dbReference type="InterPro" id="IPR021860">
    <property type="entry name" value="Peptidase_S12_Pab87-rel_C"/>
</dbReference>